<accession>A0A426TU12</accession>
<reference evidence="2 3" key="1">
    <citation type="submission" date="2018-12" db="EMBL/GenBank/DDBJ databases">
        <title>Genome Sequence of Candidatus Viridilinea halotolerans isolated from saline sulfide-rich spring.</title>
        <authorList>
            <person name="Grouzdev D.S."/>
            <person name="Burganskaya E.I."/>
            <person name="Krutkina M.S."/>
            <person name="Sukhacheva M.V."/>
            <person name="Gorlenko V.M."/>
        </authorList>
    </citation>
    <scope>NUCLEOTIDE SEQUENCE [LARGE SCALE GENOMIC DNA]</scope>
    <source>
        <strain evidence="2">Chok-6</strain>
    </source>
</reference>
<dbReference type="EMBL" id="RSAS01000720">
    <property type="protein sequence ID" value="RRR68425.1"/>
    <property type="molecule type" value="Genomic_DNA"/>
</dbReference>
<proteinExistence type="predicted"/>
<dbReference type="InterPro" id="IPR021683">
    <property type="entry name" value="DUF3267"/>
</dbReference>
<dbReference type="Proteomes" id="UP000280307">
    <property type="component" value="Unassembled WGS sequence"/>
</dbReference>
<protein>
    <submittedName>
        <fullName evidence="2">DUF3267 domain-containing protein</fullName>
    </submittedName>
</protein>
<feature type="transmembrane region" description="Helical" evidence="1">
    <location>
        <begin position="143"/>
        <end position="164"/>
    </location>
</feature>
<name>A0A426TU12_9CHLR</name>
<feature type="transmembrane region" description="Helical" evidence="1">
    <location>
        <begin position="52"/>
        <end position="72"/>
    </location>
</feature>
<sequence>MPCTKEPAMSTRPQHDRSVSMLRANLVALSLGIPVALAQLALFVLLHDELRIAITLPGALLFLVVMFASIVVHELIHGLTWQFAGGRATTSVTYGMQWKTLTPYAHLSGPIAVGVYRLGGLMPGLVLGLIPYALSLISGNSYLLLFGVLHTLAAGGDWLILWLLRGVRPGTLVEDHPSRAGCYVLEPEA</sequence>
<keyword evidence="1" id="KW-0812">Transmembrane</keyword>
<gene>
    <name evidence="2" type="ORF">EI684_17635</name>
</gene>
<keyword evidence="1" id="KW-1133">Transmembrane helix</keyword>
<dbReference type="AlphaFoldDB" id="A0A426TU12"/>
<evidence type="ECO:0000256" key="1">
    <source>
        <dbReference type="SAM" id="Phobius"/>
    </source>
</evidence>
<feature type="transmembrane region" description="Helical" evidence="1">
    <location>
        <begin position="21"/>
        <end position="46"/>
    </location>
</feature>
<evidence type="ECO:0000313" key="2">
    <source>
        <dbReference type="EMBL" id="RRR68425.1"/>
    </source>
</evidence>
<comment type="caution">
    <text evidence="2">The sequence shown here is derived from an EMBL/GenBank/DDBJ whole genome shotgun (WGS) entry which is preliminary data.</text>
</comment>
<feature type="transmembrane region" description="Helical" evidence="1">
    <location>
        <begin position="115"/>
        <end position="137"/>
    </location>
</feature>
<organism evidence="2 3">
    <name type="scientific">Candidatus Viridilinea halotolerans</name>
    <dbReference type="NCBI Taxonomy" id="2491704"/>
    <lineage>
        <taxon>Bacteria</taxon>
        <taxon>Bacillati</taxon>
        <taxon>Chloroflexota</taxon>
        <taxon>Chloroflexia</taxon>
        <taxon>Chloroflexales</taxon>
        <taxon>Chloroflexineae</taxon>
        <taxon>Oscillochloridaceae</taxon>
        <taxon>Candidatus Viridilinea</taxon>
    </lineage>
</organism>
<keyword evidence="1" id="KW-0472">Membrane</keyword>
<dbReference type="Pfam" id="PF11667">
    <property type="entry name" value="DUF3267"/>
    <property type="match status" value="1"/>
</dbReference>
<evidence type="ECO:0000313" key="3">
    <source>
        <dbReference type="Proteomes" id="UP000280307"/>
    </source>
</evidence>